<organism evidence="2 3">
    <name type="scientific">Flemingia macrophylla</name>
    <dbReference type="NCBI Taxonomy" id="520843"/>
    <lineage>
        <taxon>Eukaryota</taxon>
        <taxon>Viridiplantae</taxon>
        <taxon>Streptophyta</taxon>
        <taxon>Embryophyta</taxon>
        <taxon>Tracheophyta</taxon>
        <taxon>Spermatophyta</taxon>
        <taxon>Magnoliopsida</taxon>
        <taxon>eudicotyledons</taxon>
        <taxon>Gunneridae</taxon>
        <taxon>Pentapetalae</taxon>
        <taxon>rosids</taxon>
        <taxon>fabids</taxon>
        <taxon>Fabales</taxon>
        <taxon>Fabaceae</taxon>
        <taxon>Papilionoideae</taxon>
        <taxon>50 kb inversion clade</taxon>
        <taxon>NPAAA clade</taxon>
        <taxon>indigoferoid/millettioid clade</taxon>
        <taxon>Phaseoleae</taxon>
        <taxon>Flemingia</taxon>
    </lineage>
</organism>
<accession>A0ABD1N003</accession>
<proteinExistence type="predicted"/>
<name>A0ABD1N003_9FABA</name>
<keyword evidence="3" id="KW-1185">Reference proteome</keyword>
<evidence type="ECO:0000313" key="2">
    <source>
        <dbReference type="EMBL" id="KAL2340565.1"/>
    </source>
</evidence>
<evidence type="ECO:0000256" key="1">
    <source>
        <dbReference type="SAM" id="SignalP"/>
    </source>
</evidence>
<sequence length="90" mass="10024">MEKSTIIVLVSALSFLSFLGLTCAKDKFIVEGTTHCATCHIQFLTELSKFLKVSQVRKANRLGFLKKYRLPGCADMLKELEINEDGTLVA</sequence>
<evidence type="ECO:0000313" key="3">
    <source>
        <dbReference type="Proteomes" id="UP001603857"/>
    </source>
</evidence>
<gene>
    <name evidence="2" type="ORF">Fmac_008505</name>
</gene>
<reference evidence="2 3" key="1">
    <citation type="submission" date="2024-08" db="EMBL/GenBank/DDBJ databases">
        <title>Insights into the chromosomal genome structure of Flemingia macrophylla.</title>
        <authorList>
            <person name="Ding Y."/>
            <person name="Zhao Y."/>
            <person name="Bi W."/>
            <person name="Wu M."/>
            <person name="Zhao G."/>
            <person name="Gong Y."/>
            <person name="Li W."/>
            <person name="Zhang P."/>
        </authorList>
    </citation>
    <scope>NUCLEOTIDE SEQUENCE [LARGE SCALE GENOMIC DNA]</scope>
    <source>
        <strain evidence="2">DYQJB</strain>
        <tissue evidence="2">Leaf</tissue>
    </source>
</reference>
<dbReference type="Proteomes" id="UP001603857">
    <property type="component" value="Unassembled WGS sequence"/>
</dbReference>
<feature type="signal peptide" evidence="1">
    <location>
        <begin position="1"/>
        <end position="24"/>
    </location>
</feature>
<dbReference type="AlphaFoldDB" id="A0ABD1N003"/>
<feature type="chain" id="PRO_5044783943" evidence="1">
    <location>
        <begin position="25"/>
        <end position="90"/>
    </location>
</feature>
<protein>
    <submittedName>
        <fullName evidence="2">Uncharacterized protein</fullName>
    </submittedName>
</protein>
<dbReference type="EMBL" id="JBGMDY010000003">
    <property type="protein sequence ID" value="KAL2340565.1"/>
    <property type="molecule type" value="Genomic_DNA"/>
</dbReference>
<comment type="caution">
    <text evidence="2">The sequence shown here is derived from an EMBL/GenBank/DDBJ whole genome shotgun (WGS) entry which is preliminary data.</text>
</comment>
<keyword evidence="1" id="KW-0732">Signal</keyword>